<dbReference type="PANTHER" id="PTHR39219:SF1">
    <property type="entry name" value="ER MEMBRANE PROTEIN COMPLEX SUBUNIT 10"/>
    <property type="match status" value="1"/>
</dbReference>
<protein>
    <submittedName>
        <fullName evidence="2">Uncharacterized protein</fullName>
    </submittedName>
</protein>
<evidence type="ECO:0000313" key="3">
    <source>
        <dbReference type="Proteomes" id="UP000309340"/>
    </source>
</evidence>
<dbReference type="Proteomes" id="UP000309340">
    <property type="component" value="Unassembled WGS sequence"/>
</dbReference>
<dbReference type="OrthoDB" id="1894652at2759"/>
<keyword evidence="1" id="KW-0732">Signal</keyword>
<dbReference type="AlphaFoldDB" id="A0A4U0WS57"/>
<keyword evidence="3" id="KW-1185">Reference proteome</keyword>
<dbReference type="EMBL" id="NAJQ01000654">
    <property type="protein sequence ID" value="TKA66320.1"/>
    <property type="molecule type" value="Genomic_DNA"/>
</dbReference>
<evidence type="ECO:0000313" key="2">
    <source>
        <dbReference type="EMBL" id="TKA66320.1"/>
    </source>
</evidence>
<comment type="caution">
    <text evidence="2">The sequence shown here is derived from an EMBL/GenBank/DDBJ whole genome shotgun (WGS) entry which is preliminary data.</text>
</comment>
<dbReference type="STRING" id="329884.A0A4U0WS57"/>
<proteinExistence type="predicted"/>
<name>A0A4U0WS57_9PEZI</name>
<feature type="signal peptide" evidence="1">
    <location>
        <begin position="1"/>
        <end position="20"/>
    </location>
</feature>
<organism evidence="2 3">
    <name type="scientific">Friedmanniomyces simplex</name>
    <dbReference type="NCBI Taxonomy" id="329884"/>
    <lineage>
        <taxon>Eukaryota</taxon>
        <taxon>Fungi</taxon>
        <taxon>Dikarya</taxon>
        <taxon>Ascomycota</taxon>
        <taxon>Pezizomycotina</taxon>
        <taxon>Dothideomycetes</taxon>
        <taxon>Dothideomycetidae</taxon>
        <taxon>Mycosphaerellales</taxon>
        <taxon>Teratosphaeriaceae</taxon>
        <taxon>Friedmanniomyces</taxon>
    </lineage>
</organism>
<gene>
    <name evidence="2" type="ORF">B0A55_08354</name>
</gene>
<reference evidence="2 3" key="1">
    <citation type="submission" date="2017-03" db="EMBL/GenBank/DDBJ databases">
        <title>Genomes of endolithic fungi from Antarctica.</title>
        <authorList>
            <person name="Coleine C."/>
            <person name="Masonjones S."/>
            <person name="Stajich J.E."/>
        </authorList>
    </citation>
    <scope>NUCLEOTIDE SEQUENCE [LARGE SCALE GENOMIC DNA]</scope>
    <source>
        <strain evidence="2 3">CCFEE 5184</strain>
    </source>
</reference>
<dbReference type="PANTHER" id="PTHR39219">
    <property type="entry name" value="ER MEMBRANE PROTEIN COMPLEX SUBUNIT 10"/>
    <property type="match status" value="1"/>
</dbReference>
<sequence length="192" mass="20705">MKAHTVVSILLTFLCSLGAAIETDHTVDILAWPLSAPKAATLAKITYNSTFATVKSYNNPTIPQEDDTVRIGFYHPSGSWSGIATAASNFAPEKDKKLQLHLNINGELYHVGFRASDYGSSSGTSNTKDGMSVEVVRIRPGPTPFLNKPVVVSADGTVPPKEAEKSFLQKYWWAIAGFMLLQVIMSSGGKGE</sequence>
<accession>A0A4U0WS57</accession>
<dbReference type="Pfam" id="PF21203">
    <property type="entry name" value="ECM10"/>
    <property type="match status" value="1"/>
</dbReference>
<feature type="chain" id="PRO_5020661522" evidence="1">
    <location>
        <begin position="21"/>
        <end position="192"/>
    </location>
</feature>
<evidence type="ECO:0000256" key="1">
    <source>
        <dbReference type="SAM" id="SignalP"/>
    </source>
</evidence>